<dbReference type="Pfam" id="PF01300">
    <property type="entry name" value="Sua5_yciO_yrdC"/>
    <property type="match status" value="1"/>
</dbReference>
<keyword evidence="7" id="KW-0548">Nucleotidyltransferase</keyword>
<evidence type="ECO:0000256" key="4">
    <source>
        <dbReference type="ARBA" id="ARBA00022490"/>
    </source>
</evidence>
<dbReference type="GO" id="GO:0000049">
    <property type="term" value="F:tRNA binding"/>
    <property type="evidence" value="ECO:0007669"/>
    <property type="project" value="TreeGrafter"/>
</dbReference>
<dbReference type="EC" id="2.7.7.87" evidence="3"/>
<evidence type="ECO:0000256" key="9">
    <source>
        <dbReference type="ARBA" id="ARBA00022840"/>
    </source>
</evidence>
<keyword evidence="9" id="KW-0067">ATP-binding</keyword>
<gene>
    <name evidence="13" type="ORF">OZSIB_3450</name>
</gene>
<feature type="domain" description="YrdC-like" evidence="12">
    <location>
        <begin position="13"/>
        <end position="197"/>
    </location>
</feature>
<keyword evidence="4" id="KW-0963">Cytoplasm</keyword>
<accession>A0A367ZQ63</accession>
<evidence type="ECO:0000256" key="6">
    <source>
        <dbReference type="ARBA" id="ARBA00022694"/>
    </source>
</evidence>
<proteinExistence type="inferred from homology"/>
<dbReference type="Gene3D" id="3.90.870.10">
    <property type="entry name" value="DHBP synthase"/>
    <property type="match status" value="1"/>
</dbReference>
<dbReference type="PROSITE" id="PS51163">
    <property type="entry name" value="YRDC"/>
    <property type="match status" value="1"/>
</dbReference>
<dbReference type="PANTHER" id="PTHR17490">
    <property type="entry name" value="SUA5"/>
    <property type="match status" value="1"/>
</dbReference>
<comment type="caution">
    <text evidence="13">The sequence shown here is derived from an EMBL/GenBank/DDBJ whole genome shotgun (WGS) entry which is preliminary data.</text>
</comment>
<evidence type="ECO:0000256" key="3">
    <source>
        <dbReference type="ARBA" id="ARBA00012584"/>
    </source>
</evidence>
<dbReference type="GO" id="GO:0003725">
    <property type="term" value="F:double-stranded RNA binding"/>
    <property type="evidence" value="ECO:0007669"/>
    <property type="project" value="InterPro"/>
</dbReference>
<dbReference type="GO" id="GO:0005737">
    <property type="term" value="C:cytoplasm"/>
    <property type="evidence" value="ECO:0007669"/>
    <property type="project" value="UniProtKB-SubCell"/>
</dbReference>
<evidence type="ECO:0000313" key="14">
    <source>
        <dbReference type="Proteomes" id="UP000252355"/>
    </source>
</evidence>
<dbReference type="EMBL" id="QOQW01000007">
    <property type="protein sequence ID" value="RCK80268.1"/>
    <property type="molecule type" value="Genomic_DNA"/>
</dbReference>
<dbReference type="InterPro" id="IPR006070">
    <property type="entry name" value="Sua5-like_dom"/>
</dbReference>
<reference evidence="13 14" key="1">
    <citation type="submission" date="2018-05" db="EMBL/GenBank/DDBJ databases">
        <title>A metagenomic window into the 2 km-deep terrestrial subsurface aquifer revealed taxonomically and functionally diverse microbial community comprising novel uncultured bacterial lineages.</title>
        <authorList>
            <person name="Kadnikov V.V."/>
            <person name="Mardanov A.V."/>
            <person name="Beletsky A.V."/>
            <person name="Banks D."/>
            <person name="Pimenov N.V."/>
            <person name="Frank Y.A."/>
            <person name="Karnachuk O.V."/>
            <person name="Ravin N.V."/>
        </authorList>
    </citation>
    <scope>NUCLEOTIDE SEQUENCE [LARGE SCALE GENOMIC DNA]</scope>
    <source>
        <strain evidence="13">BY5</strain>
    </source>
</reference>
<evidence type="ECO:0000256" key="10">
    <source>
        <dbReference type="ARBA" id="ARBA00029774"/>
    </source>
</evidence>
<dbReference type="GO" id="GO:0005524">
    <property type="term" value="F:ATP binding"/>
    <property type="evidence" value="ECO:0007669"/>
    <property type="project" value="UniProtKB-KW"/>
</dbReference>
<dbReference type="Proteomes" id="UP000252355">
    <property type="component" value="Unassembled WGS sequence"/>
</dbReference>
<keyword evidence="6" id="KW-0819">tRNA processing</keyword>
<evidence type="ECO:0000256" key="11">
    <source>
        <dbReference type="ARBA" id="ARBA00048366"/>
    </source>
</evidence>
<dbReference type="SUPFAM" id="SSF55821">
    <property type="entry name" value="YrdC/RibB"/>
    <property type="match status" value="1"/>
</dbReference>
<comment type="similarity">
    <text evidence="2">Belongs to the SUA5 family.</text>
</comment>
<dbReference type="InterPro" id="IPR050156">
    <property type="entry name" value="TC-AMP_synthase_SUA5"/>
</dbReference>
<dbReference type="InterPro" id="IPR017945">
    <property type="entry name" value="DHBP_synth_RibB-like_a/b_dom"/>
</dbReference>
<dbReference type="GO" id="GO:0061710">
    <property type="term" value="F:L-threonylcarbamoyladenylate synthase"/>
    <property type="evidence" value="ECO:0007669"/>
    <property type="project" value="UniProtKB-EC"/>
</dbReference>
<dbReference type="NCBIfam" id="TIGR00057">
    <property type="entry name" value="L-threonylcarbamoyladenylate synthase"/>
    <property type="match status" value="1"/>
</dbReference>
<keyword evidence="8" id="KW-0547">Nucleotide-binding</keyword>
<keyword evidence="5" id="KW-0808">Transferase</keyword>
<comment type="catalytic activity">
    <reaction evidence="11">
        <text>L-threonine + hydrogencarbonate + ATP = L-threonylcarbamoyladenylate + diphosphate + H2O</text>
        <dbReference type="Rhea" id="RHEA:36407"/>
        <dbReference type="ChEBI" id="CHEBI:15377"/>
        <dbReference type="ChEBI" id="CHEBI:17544"/>
        <dbReference type="ChEBI" id="CHEBI:30616"/>
        <dbReference type="ChEBI" id="CHEBI:33019"/>
        <dbReference type="ChEBI" id="CHEBI:57926"/>
        <dbReference type="ChEBI" id="CHEBI:73682"/>
        <dbReference type="EC" id="2.7.7.87"/>
    </reaction>
</comment>
<dbReference type="GO" id="GO:0008033">
    <property type="term" value="P:tRNA processing"/>
    <property type="evidence" value="ECO:0007669"/>
    <property type="project" value="UniProtKB-KW"/>
</dbReference>
<evidence type="ECO:0000259" key="12">
    <source>
        <dbReference type="PROSITE" id="PS51163"/>
    </source>
</evidence>
<dbReference type="AlphaFoldDB" id="A0A367ZQ63"/>
<evidence type="ECO:0000313" key="13">
    <source>
        <dbReference type="EMBL" id="RCK80268.1"/>
    </source>
</evidence>
<name>A0A367ZQ63_9BACT</name>
<evidence type="ECO:0000256" key="8">
    <source>
        <dbReference type="ARBA" id="ARBA00022741"/>
    </source>
</evidence>
<dbReference type="GO" id="GO:0006450">
    <property type="term" value="P:regulation of translational fidelity"/>
    <property type="evidence" value="ECO:0007669"/>
    <property type="project" value="TreeGrafter"/>
</dbReference>
<comment type="subcellular location">
    <subcellularLocation>
        <location evidence="1">Cytoplasm</location>
    </subcellularLocation>
</comment>
<evidence type="ECO:0000256" key="7">
    <source>
        <dbReference type="ARBA" id="ARBA00022695"/>
    </source>
</evidence>
<evidence type="ECO:0000256" key="5">
    <source>
        <dbReference type="ARBA" id="ARBA00022679"/>
    </source>
</evidence>
<evidence type="ECO:0000256" key="1">
    <source>
        <dbReference type="ARBA" id="ARBA00004496"/>
    </source>
</evidence>
<evidence type="ECO:0000256" key="2">
    <source>
        <dbReference type="ARBA" id="ARBA00007663"/>
    </source>
</evidence>
<organism evidence="13 14">
    <name type="scientific">Candidatus Ozemobacter sibiricus</name>
    <dbReference type="NCBI Taxonomy" id="2268124"/>
    <lineage>
        <taxon>Bacteria</taxon>
        <taxon>Candidatus Ozemobacteria</taxon>
        <taxon>Candidatus Ozemobacterales</taxon>
        <taxon>Candidatus Ozemobacteraceae</taxon>
        <taxon>Candidatus Ozemobacter</taxon>
    </lineage>
</organism>
<dbReference type="PANTHER" id="PTHR17490:SF16">
    <property type="entry name" value="THREONYLCARBAMOYL-AMP SYNTHASE"/>
    <property type="match status" value="1"/>
</dbReference>
<sequence>MRRITIPALLADRPQWEAFVQDLRQGGVAALPTDTVYGLAADATSSQGVQAIYEMKGREEGKPLILFLAETDQLGELGIRPDAVQAKLLSTFWPGPLTAVFPTPAEWQVRFPFPSLGIRVPDHPEVRTLLAAYPGFLLTTSCNKSGQPPLMDPDAIAGEFAGSLAWLLDGGPLVPSPPSTVLDLTASPPRILREGCLTRAMLAASGIFGNA</sequence>
<protein>
    <recommendedName>
        <fullName evidence="10">L-threonylcarbamoyladenylate synthase</fullName>
        <ecNumber evidence="3">2.7.7.87</ecNumber>
    </recommendedName>
    <alternativeName>
        <fullName evidence="10">L-threonylcarbamoyladenylate synthase</fullName>
    </alternativeName>
</protein>